<reference evidence="1 2" key="1">
    <citation type="journal article" date="2016" name="Nat. Commun.">
        <title>Thousands of microbial genomes shed light on interconnected biogeochemical processes in an aquifer system.</title>
        <authorList>
            <person name="Anantharaman K."/>
            <person name="Brown C.T."/>
            <person name="Hug L.A."/>
            <person name="Sharon I."/>
            <person name="Castelle C.J."/>
            <person name="Probst A.J."/>
            <person name="Thomas B.C."/>
            <person name="Singh A."/>
            <person name="Wilkins M.J."/>
            <person name="Karaoz U."/>
            <person name="Brodie E.L."/>
            <person name="Williams K.H."/>
            <person name="Hubbard S.S."/>
            <person name="Banfield J.F."/>
        </authorList>
    </citation>
    <scope>NUCLEOTIDE SEQUENCE [LARGE SCALE GENOMIC DNA]</scope>
</reference>
<name>A0A1F7FKD2_UNCRA</name>
<comment type="caution">
    <text evidence="1">The sequence shown here is derived from an EMBL/GenBank/DDBJ whole genome shotgun (WGS) entry which is preliminary data.</text>
</comment>
<dbReference type="InterPro" id="IPR026444">
    <property type="entry name" value="Secre_tail"/>
</dbReference>
<organism evidence="1 2">
    <name type="scientific">Candidatus Raymondbacteria bacterium RIFOXYD12_FULL_49_13</name>
    <dbReference type="NCBI Taxonomy" id="1817890"/>
    <lineage>
        <taxon>Bacteria</taxon>
        <taxon>Raymondiibacteriota</taxon>
    </lineage>
</organism>
<protein>
    <recommendedName>
        <fullName evidence="3">Secretion system C-terminal sorting domain-containing protein</fullName>
    </recommendedName>
</protein>
<dbReference type="AlphaFoldDB" id="A0A1F7FKD2"/>
<evidence type="ECO:0008006" key="3">
    <source>
        <dbReference type="Google" id="ProtNLM"/>
    </source>
</evidence>
<proteinExistence type="predicted"/>
<accession>A0A1F7FKD2</accession>
<evidence type="ECO:0000313" key="1">
    <source>
        <dbReference type="EMBL" id="OGK07031.1"/>
    </source>
</evidence>
<evidence type="ECO:0000313" key="2">
    <source>
        <dbReference type="Proteomes" id="UP000179243"/>
    </source>
</evidence>
<sequence>MKKAVVYLILCILLAGTGGFGQIIIGHNNTTLSDIPRKWVEAAKTTLHIAHGSTSHGTQLSLGMNYVRDYADSSLFKWDLFGRGGALHYEAYCANYFDTSATPWLTIPSLGFFPGSSQITGDEASDLWTPDYYSSSFWPISTKNYLDDPIHSEINTIIWSWCSQVGGLSANNIQQYYLNRMNSLENEYPDVHFVYQTGHLWDLKTYSTKARTDSNNQLIRDYCINNGKTLFDIADIESYDPDGNFYPNETDACLWCPDWCAVHPSDCWRTCGGDSCAHSHCFNCQRKGIALWHLWARLAGWDGQPSTAVKNIPVSGSSSMSVSICPNPFNPGTAIRYNTGRLMTAFLKIYTVSGRLIFTVPVKGRGTYEWSAASLPGGIYFCMLKSGTETVSRKMMFRK</sequence>
<dbReference type="Proteomes" id="UP000179243">
    <property type="component" value="Unassembled WGS sequence"/>
</dbReference>
<dbReference type="NCBIfam" id="TIGR04183">
    <property type="entry name" value="Por_Secre_tail"/>
    <property type="match status" value="1"/>
</dbReference>
<gene>
    <name evidence="1" type="ORF">A2519_13745</name>
</gene>
<dbReference type="EMBL" id="MFYX01000015">
    <property type="protein sequence ID" value="OGK07031.1"/>
    <property type="molecule type" value="Genomic_DNA"/>
</dbReference>